<feature type="compositionally biased region" description="Basic residues" evidence="5">
    <location>
        <begin position="224"/>
        <end position="240"/>
    </location>
</feature>
<gene>
    <name evidence="7" type="ORF">FEQUK3_LOCUS4502</name>
</gene>
<dbReference type="AlphaFoldDB" id="A0A8J2NGD1"/>
<organism evidence="7 8">
    <name type="scientific">Fusarium equiseti</name>
    <name type="common">Fusarium scirpi</name>
    <dbReference type="NCBI Taxonomy" id="61235"/>
    <lineage>
        <taxon>Eukaryota</taxon>
        <taxon>Fungi</taxon>
        <taxon>Dikarya</taxon>
        <taxon>Ascomycota</taxon>
        <taxon>Pezizomycotina</taxon>
        <taxon>Sordariomycetes</taxon>
        <taxon>Hypocreomycetidae</taxon>
        <taxon>Hypocreales</taxon>
        <taxon>Nectriaceae</taxon>
        <taxon>Fusarium</taxon>
        <taxon>Fusarium incarnatum-equiseti species complex</taxon>
    </lineage>
</organism>
<evidence type="ECO:0000259" key="6">
    <source>
        <dbReference type="Pfam" id="PF06094"/>
    </source>
</evidence>
<dbReference type="EC" id="4.3.2.9" evidence="1"/>
<keyword evidence="2" id="KW-0456">Lyase</keyword>
<dbReference type="Proteomes" id="UP000693738">
    <property type="component" value="Unassembled WGS sequence"/>
</dbReference>
<comment type="caution">
    <text evidence="7">The sequence shown here is derived from an EMBL/GenBank/DDBJ whole genome shotgun (WGS) entry which is preliminary data.</text>
</comment>
<evidence type="ECO:0000313" key="7">
    <source>
        <dbReference type="EMBL" id="CAG7558830.1"/>
    </source>
</evidence>
<dbReference type="PANTHER" id="PTHR12935:SF0">
    <property type="entry name" value="GAMMA-GLUTAMYLCYCLOTRANSFERASE"/>
    <property type="match status" value="1"/>
</dbReference>
<evidence type="ECO:0000256" key="5">
    <source>
        <dbReference type="SAM" id="MobiDB-lite"/>
    </source>
</evidence>
<evidence type="ECO:0000256" key="1">
    <source>
        <dbReference type="ARBA" id="ARBA00012346"/>
    </source>
</evidence>
<feature type="region of interest" description="Disordered" evidence="5">
    <location>
        <begin position="1"/>
        <end position="21"/>
    </location>
</feature>
<sequence length="383" mass="43319">MYSANTPIPSQHRPKCPHSQPPSKLYFAYGSNMSVAQMAQRCPGSVFKGPAILDSFRWHINERGVANVIQSDANHTVEGLLYEITAKDERALDRNEGVSKGFYQKHTAKVSVQPHDQYTDFNTDGLALLLKQLREEVGDDNRVSRRSPWTKVPALIYVSENYTKDGPAREEYIPRMHNAVNDAVFLGVSKPFVNKYILPYLQQEKKFQDKGPAPEAQGTIAKKPISRRNSAKASRNKSKTRATEENVSQRQPGKTGRPSSDMIDLLSHDDCLCIFPVEMLEAVNQVRVFEGNMMTDHYIVVERRTAVDTSVSLDVNAPNPRRANELVMQTFKNILKTESKSLGSRGVIGSLGELAWKMEHRRILHLKCSKPEEKPWLVVRELF</sequence>
<dbReference type="InterPro" id="IPR017939">
    <property type="entry name" value="G-Glutamylcylcotransferase"/>
</dbReference>
<feature type="domain" description="Gamma-glutamylcyclotransferase AIG2-like" evidence="6">
    <location>
        <begin position="26"/>
        <end position="115"/>
    </location>
</feature>
<accession>A0A8J2NGD1</accession>
<reference evidence="7" key="1">
    <citation type="submission" date="2021-05" db="EMBL/GenBank/DDBJ databases">
        <authorList>
            <person name="Khan N."/>
        </authorList>
    </citation>
    <scope>NUCLEOTIDE SEQUENCE</scope>
</reference>
<dbReference type="EMBL" id="CAJSTJ010000126">
    <property type="protein sequence ID" value="CAG7558830.1"/>
    <property type="molecule type" value="Genomic_DNA"/>
</dbReference>
<dbReference type="InterPro" id="IPR009288">
    <property type="entry name" value="AIG2-like_dom"/>
</dbReference>
<dbReference type="PANTHER" id="PTHR12935">
    <property type="entry name" value="GAMMA-GLUTAMYLCYCLOTRANSFERASE"/>
    <property type="match status" value="1"/>
</dbReference>
<dbReference type="GO" id="GO:0003839">
    <property type="term" value="F:gamma-glutamylcyclotransferase activity"/>
    <property type="evidence" value="ECO:0007669"/>
    <property type="project" value="UniProtKB-EC"/>
</dbReference>
<dbReference type="CDD" id="cd06661">
    <property type="entry name" value="GGCT_like"/>
    <property type="match status" value="1"/>
</dbReference>
<evidence type="ECO:0000256" key="4">
    <source>
        <dbReference type="PIRSR" id="PIRSR617939-2"/>
    </source>
</evidence>
<proteinExistence type="predicted"/>
<evidence type="ECO:0000313" key="8">
    <source>
        <dbReference type="Proteomes" id="UP000693738"/>
    </source>
</evidence>
<dbReference type="Pfam" id="PF06094">
    <property type="entry name" value="GGACT"/>
    <property type="match status" value="1"/>
</dbReference>
<evidence type="ECO:0000256" key="2">
    <source>
        <dbReference type="ARBA" id="ARBA00023239"/>
    </source>
</evidence>
<dbReference type="InterPro" id="IPR013024">
    <property type="entry name" value="GGCT-like"/>
</dbReference>
<feature type="active site" description="Proton acceptor" evidence="3">
    <location>
        <position position="96"/>
    </location>
</feature>
<name>A0A8J2NGD1_FUSEQ</name>
<protein>
    <recommendedName>
        <fullName evidence="1">gamma-glutamylcyclotransferase</fullName>
        <ecNumber evidence="1">4.3.2.9</ecNumber>
    </recommendedName>
</protein>
<feature type="binding site" evidence="4">
    <location>
        <begin position="26"/>
        <end position="31"/>
    </location>
    <ligand>
        <name>substrate</name>
    </ligand>
</feature>
<evidence type="ECO:0000256" key="3">
    <source>
        <dbReference type="PIRSR" id="PIRSR617939-1"/>
    </source>
</evidence>
<feature type="region of interest" description="Disordered" evidence="5">
    <location>
        <begin position="207"/>
        <end position="261"/>
    </location>
</feature>